<dbReference type="EMBL" id="CP042436">
    <property type="protein sequence ID" value="QEC63793.1"/>
    <property type="molecule type" value="Genomic_DNA"/>
</dbReference>
<reference evidence="2 3" key="1">
    <citation type="journal article" date="2017" name="Curr. Microbiol.">
        <title>Mucilaginibacter ginsenosidivorans sp. nov., Isolated from Soil of Ginseng Field.</title>
        <authorList>
            <person name="Kim M.M."/>
            <person name="Siddiqi M.Z."/>
            <person name="Im W.T."/>
        </authorList>
    </citation>
    <scope>NUCLEOTIDE SEQUENCE [LARGE SCALE GENOMIC DNA]</scope>
    <source>
        <strain evidence="2 3">Gsoil 3017</strain>
    </source>
</reference>
<evidence type="ECO:0000313" key="3">
    <source>
        <dbReference type="Proteomes" id="UP000321479"/>
    </source>
</evidence>
<evidence type="ECO:0000256" key="1">
    <source>
        <dbReference type="SAM" id="Phobius"/>
    </source>
</evidence>
<dbReference type="KEGG" id="mgin:FRZ54_14835"/>
<proteinExistence type="predicted"/>
<organism evidence="2 3">
    <name type="scientific">Mucilaginibacter ginsenosidivorans</name>
    <dbReference type="NCBI Taxonomy" id="398053"/>
    <lineage>
        <taxon>Bacteria</taxon>
        <taxon>Pseudomonadati</taxon>
        <taxon>Bacteroidota</taxon>
        <taxon>Sphingobacteriia</taxon>
        <taxon>Sphingobacteriales</taxon>
        <taxon>Sphingobacteriaceae</taxon>
        <taxon>Mucilaginibacter</taxon>
    </lineage>
</organism>
<feature type="transmembrane region" description="Helical" evidence="1">
    <location>
        <begin position="34"/>
        <end position="53"/>
    </location>
</feature>
<keyword evidence="3" id="KW-1185">Reference proteome</keyword>
<keyword evidence="1" id="KW-1133">Transmembrane helix</keyword>
<sequence length="148" mass="17714">MTGNLRTRPPINAFVLGAIMILLIWEAVFNPVWIIYMVPIWMGFYIVFCRYCCTITIDYYEIKINYITFWNKNISIKIEDISKIDYAKGFYDFFSDKRIVFYGLFPMYCHDRLIIHLKGSKIIEANVNTRLFEFKRVTTWAKEMNLLS</sequence>
<evidence type="ECO:0000313" key="2">
    <source>
        <dbReference type="EMBL" id="QEC63793.1"/>
    </source>
</evidence>
<protein>
    <submittedName>
        <fullName evidence="2">Uncharacterized protein</fullName>
    </submittedName>
</protein>
<feature type="transmembrane region" description="Helical" evidence="1">
    <location>
        <begin position="12"/>
        <end position="28"/>
    </location>
</feature>
<keyword evidence="1" id="KW-0812">Transmembrane</keyword>
<gene>
    <name evidence="2" type="ORF">FRZ54_14835</name>
</gene>
<dbReference type="AlphaFoldDB" id="A0A5B8UYY7"/>
<name>A0A5B8UYY7_9SPHI</name>
<accession>A0A5B8UYY7</accession>
<keyword evidence="1" id="KW-0472">Membrane</keyword>
<dbReference type="RefSeq" id="WP_147032367.1">
    <property type="nucleotide sequence ID" value="NZ_CP042436.1"/>
</dbReference>
<dbReference type="Proteomes" id="UP000321479">
    <property type="component" value="Chromosome"/>
</dbReference>